<dbReference type="GO" id="GO:0030246">
    <property type="term" value="F:carbohydrate binding"/>
    <property type="evidence" value="ECO:0000318"/>
    <property type="project" value="GO_Central"/>
</dbReference>
<dbReference type="GO" id="GO:0009897">
    <property type="term" value="C:external side of plasma membrane"/>
    <property type="evidence" value="ECO:0000318"/>
    <property type="project" value="GO_Central"/>
</dbReference>
<dbReference type="AlphaFoldDB" id="T1FAI7"/>
<proteinExistence type="predicted"/>
<dbReference type="HOGENOM" id="CLU_070181_0_0_1"/>
<evidence type="ECO:0000313" key="1">
    <source>
        <dbReference type="EMBL" id="ESN99692.1"/>
    </source>
</evidence>
<accession>T1FAI7</accession>
<dbReference type="CTD" id="20205836"/>
<evidence type="ECO:0000313" key="2">
    <source>
        <dbReference type="EnsemblMetazoa" id="HelroP176453"/>
    </source>
</evidence>
<name>T1FAI7_HELRO</name>
<dbReference type="InParanoid" id="T1FAI7"/>
<dbReference type="EMBL" id="AMQM01005681">
    <property type="status" value="NOT_ANNOTATED_CDS"/>
    <property type="molecule type" value="Genomic_DNA"/>
</dbReference>
<dbReference type="GO" id="GO:0006955">
    <property type="term" value="P:immune response"/>
    <property type="evidence" value="ECO:0000318"/>
    <property type="project" value="GO_Central"/>
</dbReference>
<keyword evidence="3" id="KW-1185">Reference proteome</keyword>
<dbReference type="InterPro" id="IPR016187">
    <property type="entry name" value="CTDL_fold"/>
</dbReference>
<organism evidence="2 3">
    <name type="scientific">Helobdella robusta</name>
    <name type="common">Californian leech</name>
    <dbReference type="NCBI Taxonomy" id="6412"/>
    <lineage>
        <taxon>Eukaryota</taxon>
        <taxon>Metazoa</taxon>
        <taxon>Spiralia</taxon>
        <taxon>Lophotrochozoa</taxon>
        <taxon>Annelida</taxon>
        <taxon>Clitellata</taxon>
        <taxon>Hirudinea</taxon>
        <taxon>Rhynchobdellida</taxon>
        <taxon>Glossiphoniidae</taxon>
        <taxon>Helobdella</taxon>
    </lineage>
</organism>
<gene>
    <name evidence="2" type="primary">20205836</name>
    <name evidence="1" type="ORF">HELRODRAFT_176453</name>
</gene>
<reference evidence="2" key="3">
    <citation type="submission" date="2015-06" db="UniProtKB">
        <authorList>
            <consortium name="EnsemblMetazoa"/>
        </authorList>
    </citation>
    <scope>IDENTIFICATION</scope>
</reference>
<evidence type="ECO:0000313" key="3">
    <source>
        <dbReference type="Proteomes" id="UP000015101"/>
    </source>
</evidence>
<dbReference type="Proteomes" id="UP000015101">
    <property type="component" value="Unassembled WGS sequence"/>
</dbReference>
<reference evidence="1 3" key="2">
    <citation type="journal article" date="2013" name="Nature">
        <title>Insights into bilaterian evolution from three spiralian genomes.</title>
        <authorList>
            <person name="Simakov O."/>
            <person name="Marletaz F."/>
            <person name="Cho S.J."/>
            <person name="Edsinger-Gonzales E."/>
            <person name="Havlak P."/>
            <person name="Hellsten U."/>
            <person name="Kuo D.H."/>
            <person name="Larsson T."/>
            <person name="Lv J."/>
            <person name="Arendt D."/>
            <person name="Savage R."/>
            <person name="Osoegawa K."/>
            <person name="de Jong P."/>
            <person name="Grimwood J."/>
            <person name="Chapman J.A."/>
            <person name="Shapiro H."/>
            <person name="Aerts A."/>
            <person name="Otillar R.P."/>
            <person name="Terry A.Y."/>
            <person name="Boore J.L."/>
            <person name="Grigoriev I.V."/>
            <person name="Lindberg D.R."/>
            <person name="Seaver E.C."/>
            <person name="Weisblat D.A."/>
            <person name="Putnam N.H."/>
            <person name="Rokhsar D.S."/>
        </authorList>
    </citation>
    <scope>NUCLEOTIDE SEQUENCE</scope>
</reference>
<reference evidence="3" key="1">
    <citation type="submission" date="2012-12" db="EMBL/GenBank/DDBJ databases">
        <authorList>
            <person name="Hellsten U."/>
            <person name="Grimwood J."/>
            <person name="Chapman J.A."/>
            <person name="Shapiro H."/>
            <person name="Aerts A."/>
            <person name="Otillar R.P."/>
            <person name="Terry A.Y."/>
            <person name="Boore J.L."/>
            <person name="Simakov O."/>
            <person name="Marletaz F."/>
            <person name="Cho S.-J."/>
            <person name="Edsinger-Gonzales E."/>
            <person name="Havlak P."/>
            <person name="Kuo D.-H."/>
            <person name="Larsson T."/>
            <person name="Lv J."/>
            <person name="Arendt D."/>
            <person name="Savage R."/>
            <person name="Osoegawa K."/>
            <person name="de Jong P."/>
            <person name="Lindberg D.R."/>
            <person name="Seaver E.C."/>
            <person name="Weisblat D.A."/>
            <person name="Putnam N.H."/>
            <person name="Grigoriev I.V."/>
            <person name="Rokhsar D.S."/>
        </authorList>
    </citation>
    <scope>NUCLEOTIDE SEQUENCE</scope>
</reference>
<dbReference type="SUPFAM" id="SSF56436">
    <property type="entry name" value="C-type lectin-like"/>
    <property type="match status" value="1"/>
</dbReference>
<dbReference type="GeneID" id="20205836"/>
<dbReference type="RefSeq" id="XP_009022065.1">
    <property type="nucleotide sequence ID" value="XM_009023817.1"/>
</dbReference>
<dbReference type="EnsemblMetazoa" id="HelroT176453">
    <property type="protein sequence ID" value="HelroP176453"/>
    <property type="gene ID" value="HelroG176453"/>
</dbReference>
<dbReference type="EMBL" id="KB097070">
    <property type="protein sequence ID" value="ESN99692.1"/>
    <property type="molecule type" value="Genomic_DNA"/>
</dbReference>
<dbReference type="GO" id="GO:0038187">
    <property type="term" value="F:pattern recognition receptor activity"/>
    <property type="evidence" value="ECO:0000318"/>
    <property type="project" value="GO_Central"/>
</dbReference>
<dbReference type="OrthoDB" id="6067009at2759"/>
<sequence length="273" mass="31738">MFHLKSYFNWKVELEQLTSTTFQLAYSHLIVCNQKLPVCSNPAFKTSARSVKECLIKCLAFKESQLRGANYLKSNGTCSCYLKASSTYNVTTDLISAGCIVRICDSIKLFINICHLFEPFNLYESKMEWKDDKLVPSKIFFVFLDSFVWKIQNKIRHNCDCPGNFDYVIEYHKCYKMQYQRNNWYTGRYLCNNISSSHPILLEDDVENAISLSYVNYTTLGVAFSGLLESQMPGYLANRTDHSTERIIAYRIGWDDYPCLYLLCMLCEFDLTI</sequence>
<protein>
    <submittedName>
        <fullName evidence="1 2">Uncharacterized protein</fullName>
    </submittedName>
</protein>
<dbReference type="KEGG" id="hro:HELRODRAFT_176453"/>